<dbReference type="SUPFAM" id="SSF55031">
    <property type="entry name" value="Bacterial exopeptidase dimerisation domain"/>
    <property type="match status" value="1"/>
</dbReference>
<dbReference type="AlphaFoldDB" id="A0A229REB8"/>
<protein>
    <submittedName>
        <fullName evidence="7">Peptidase M20</fullName>
    </submittedName>
</protein>
<evidence type="ECO:0000259" key="6">
    <source>
        <dbReference type="Pfam" id="PF07687"/>
    </source>
</evidence>
<keyword evidence="3" id="KW-0479">Metal-binding</keyword>
<dbReference type="InterPro" id="IPR011650">
    <property type="entry name" value="Peptidase_M20_dimer"/>
</dbReference>
<evidence type="ECO:0000256" key="2">
    <source>
        <dbReference type="ARBA" id="ARBA00006247"/>
    </source>
</evidence>
<dbReference type="PANTHER" id="PTHR43808">
    <property type="entry name" value="ACETYLORNITHINE DEACETYLASE"/>
    <property type="match status" value="1"/>
</dbReference>
<dbReference type="Pfam" id="PF01546">
    <property type="entry name" value="Peptidase_M20"/>
    <property type="match status" value="1"/>
</dbReference>
<dbReference type="EMBL" id="NMQU01000108">
    <property type="protein sequence ID" value="OXM45000.1"/>
    <property type="molecule type" value="Genomic_DNA"/>
</dbReference>
<dbReference type="PANTHER" id="PTHR43808:SF8">
    <property type="entry name" value="PEPTIDASE M20 DIMERISATION DOMAIN-CONTAINING PROTEIN"/>
    <property type="match status" value="1"/>
</dbReference>
<proteinExistence type="inferred from homology"/>
<dbReference type="Gene3D" id="3.40.630.10">
    <property type="entry name" value="Zn peptidases"/>
    <property type="match status" value="1"/>
</dbReference>
<dbReference type="InterPro" id="IPR002933">
    <property type="entry name" value="Peptidase_M20"/>
</dbReference>
<feature type="domain" description="Peptidase M20 dimerisation" evidence="6">
    <location>
        <begin position="189"/>
        <end position="337"/>
    </location>
</feature>
<dbReference type="GO" id="GO:0016787">
    <property type="term" value="F:hydrolase activity"/>
    <property type="evidence" value="ECO:0007669"/>
    <property type="project" value="UniProtKB-KW"/>
</dbReference>
<dbReference type="PROSITE" id="PS00759">
    <property type="entry name" value="ARGE_DAPE_CPG2_2"/>
    <property type="match status" value="1"/>
</dbReference>
<comment type="caution">
    <text evidence="7">The sequence shown here is derived from an EMBL/GenBank/DDBJ whole genome shotgun (WGS) entry which is preliminary data.</text>
</comment>
<dbReference type="SUPFAM" id="SSF53187">
    <property type="entry name" value="Zn-dependent exopeptidases"/>
    <property type="match status" value="1"/>
</dbReference>
<evidence type="ECO:0000313" key="8">
    <source>
        <dbReference type="Proteomes" id="UP000215563"/>
    </source>
</evidence>
<evidence type="ECO:0000256" key="4">
    <source>
        <dbReference type="ARBA" id="ARBA00022801"/>
    </source>
</evidence>
<evidence type="ECO:0000313" key="7">
    <source>
        <dbReference type="EMBL" id="OXM45000.1"/>
    </source>
</evidence>
<keyword evidence="8" id="KW-1185">Reference proteome</keyword>
<dbReference type="Gene3D" id="1.10.150.900">
    <property type="match status" value="1"/>
</dbReference>
<evidence type="ECO:0000256" key="1">
    <source>
        <dbReference type="ARBA" id="ARBA00001947"/>
    </source>
</evidence>
<dbReference type="InterPro" id="IPR001261">
    <property type="entry name" value="ArgE/DapE_CS"/>
</dbReference>
<evidence type="ECO:0000256" key="5">
    <source>
        <dbReference type="ARBA" id="ARBA00022833"/>
    </source>
</evidence>
<name>A0A229REB8_AMYAL</name>
<dbReference type="RefSeq" id="WP_020635752.1">
    <property type="nucleotide sequence ID" value="NZ_KB913032.1"/>
</dbReference>
<sequence>MPPEFASDPLPLLQDLIRIDTTNPPGREGEVVAYLQRLLADSGAELTVLGPDPLRTNLVARFPGRGEAPPLLLHAHSDVVPVDGQKWDHPPFEARIVDDHVWGRGAIDMKGGLAMMLAALSRLAAAGERPAGDVLLAVVADEEAGSAVGARYLVDRHPGLFDGVRYAIGEEGGAGVDLAGLRFHPIVVAEKRACWLRVTLRGPGGHGSRLTPPDTPMARLGKLLTALSGTRLPRHQTQAADRMLAALAAALPEPMASGVARYRADQAGDPRPEGLPLTEALRLDSVLRHTANPTIVRTTEKINVVPSEITVDLDGRVLPGGFTVEDFTGELRDLIGHDAEFELLLEGSMVRPELIAEPEFGGFYDTMAEILTKADSGATPLPMVSPASTDARLFAQLGIRCYGWLPLRLPAGVDYRGMLHTANERVPVEALEFGTTCLRDLLRSYR</sequence>
<dbReference type="InterPro" id="IPR036264">
    <property type="entry name" value="Bact_exopeptidase_dim_dom"/>
</dbReference>
<dbReference type="GO" id="GO:0046872">
    <property type="term" value="F:metal ion binding"/>
    <property type="evidence" value="ECO:0007669"/>
    <property type="project" value="UniProtKB-KW"/>
</dbReference>
<accession>A0A229REB8</accession>
<dbReference type="Proteomes" id="UP000215563">
    <property type="component" value="Unassembled WGS sequence"/>
</dbReference>
<keyword evidence="4" id="KW-0378">Hydrolase</keyword>
<organism evidence="7 8">
    <name type="scientific">Amycolatopsis alba DSM 44262</name>
    <dbReference type="NCBI Taxonomy" id="1125972"/>
    <lineage>
        <taxon>Bacteria</taxon>
        <taxon>Bacillati</taxon>
        <taxon>Actinomycetota</taxon>
        <taxon>Actinomycetes</taxon>
        <taxon>Pseudonocardiales</taxon>
        <taxon>Pseudonocardiaceae</taxon>
        <taxon>Amycolatopsis</taxon>
    </lineage>
</organism>
<dbReference type="Pfam" id="PF07687">
    <property type="entry name" value="M20_dimer"/>
    <property type="match status" value="1"/>
</dbReference>
<dbReference type="Gene3D" id="3.30.70.360">
    <property type="match status" value="1"/>
</dbReference>
<dbReference type="PROSITE" id="PS00758">
    <property type="entry name" value="ARGE_DAPE_CPG2_1"/>
    <property type="match status" value="1"/>
</dbReference>
<comment type="cofactor">
    <cofactor evidence="1">
        <name>Zn(2+)</name>
        <dbReference type="ChEBI" id="CHEBI:29105"/>
    </cofactor>
</comment>
<keyword evidence="5" id="KW-0862">Zinc</keyword>
<evidence type="ECO:0000256" key="3">
    <source>
        <dbReference type="ARBA" id="ARBA00022723"/>
    </source>
</evidence>
<comment type="similarity">
    <text evidence="2">Belongs to the peptidase M20A family.</text>
</comment>
<dbReference type="InterPro" id="IPR050072">
    <property type="entry name" value="Peptidase_M20A"/>
</dbReference>
<dbReference type="OrthoDB" id="7055905at2"/>
<gene>
    <name evidence="7" type="ORF">CFP75_32305</name>
</gene>
<reference evidence="7 8" key="1">
    <citation type="submission" date="2017-07" db="EMBL/GenBank/DDBJ databases">
        <title>Amycolatopsis alba DSM 44262 Genome sequencing and assembly.</title>
        <authorList>
            <person name="Kaur N."/>
            <person name="Mayilraj S."/>
        </authorList>
    </citation>
    <scope>NUCLEOTIDE SEQUENCE [LARGE SCALE GENOMIC DNA]</scope>
    <source>
        <strain evidence="7 8">DSM 44262</strain>
    </source>
</reference>